<evidence type="ECO:0000256" key="1">
    <source>
        <dbReference type="SAM" id="MobiDB-lite"/>
    </source>
</evidence>
<dbReference type="Proteomes" id="UP000224634">
    <property type="component" value="Unassembled WGS sequence"/>
</dbReference>
<evidence type="ECO:0000313" key="4">
    <source>
        <dbReference type="Proteomes" id="UP000224634"/>
    </source>
</evidence>
<feature type="domain" description="Tyrosine specific protein phosphatases" evidence="2">
    <location>
        <begin position="639"/>
        <end position="706"/>
    </location>
</feature>
<dbReference type="GO" id="GO:0006370">
    <property type="term" value="P:7-methylguanosine mRNA capping"/>
    <property type="evidence" value="ECO:0007669"/>
    <property type="project" value="TreeGrafter"/>
</dbReference>
<dbReference type="FunFam" id="3.40.50.1820:FF:000273">
    <property type="entry name" value="Dual specificity phosphatase catalytic domain protein"/>
    <property type="match status" value="1"/>
</dbReference>
<name>A0A2B7WLS9_POLH7</name>
<dbReference type="STRING" id="1447883.A0A2B7WLS9"/>
<evidence type="ECO:0000259" key="2">
    <source>
        <dbReference type="PROSITE" id="PS50056"/>
    </source>
</evidence>
<dbReference type="PROSITE" id="PS50056">
    <property type="entry name" value="TYR_PHOSPHATASE_2"/>
    <property type="match status" value="1"/>
</dbReference>
<proteinExistence type="predicted"/>
<dbReference type="InterPro" id="IPR029021">
    <property type="entry name" value="Prot-tyrosine_phosphatase-like"/>
</dbReference>
<dbReference type="OrthoDB" id="428974at2759"/>
<dbReference type="InterPro" id="IPR016130">
    <property type="entry name" value="Tyr_Pase_AS"/>
</dbReference>
<comment type="caution">
    <text evidence="3">The sequence shown here is derived from an EMBL/GenBank/DDBJ whole genome shotgun (WGS) entry which is preliminary data.</text>
</comment>
<dbReference type="InterPro" id="IPR000387">
    <property type="entry name" value="Tyr_Pase_dom"/>
</dbReference>
<accession>A0A2B7WLS9</accession>
<dbReference type="SUPFAM" id="SSF53474">
    <property type="entry name" value="alpha/beta-Hydrolases"/>
    <property type="match status" value="1"/>
</dbReference>
<dbReference type="Pfam" id="PF00561">
    <property type="entry name" value="Abhydrolase_1"/>
    <property type="match status" value="1"/>
</dbReference>
<dbReference type="PROSITE" id="PS00383">
    <property type="entry name" value="TYR_PHOSPHATASE_1"/>
    <property type="match status" value="1"/>
</dbReference>
<dbReference type="InterPro" id="IPR000073">
    <property type="entry name" value="AB_hydrolase_1"/>
</dbReference>
<reference evidence="3 4" key="1">
    <citation type="submission" date="2017-10" db="EMBL/GenBank/DDBJ databases">
        <title>Comparative genomics in systemic dimorphic fungi from Ajellomycetaceae.</title>
        <authorList>
            <person name="Munoz J.F."/>
            <person name="Mcewen J.G."/>
            <person name="Clay O.K."/>
            <person name="Cuomo C.A."/>
        </authorList>
    </citation>
    <scope>NUCLEOTIDE SEQUENCE [LARGE SCALE GENOMIC DNA]</scope>
    <source>
        <strain evidence="3 4">UAMH7299</strain>
    </source>
</reference>
<feature type="region of interest" description="Disordered" evidence="1">
    <location>
        <begin position="113"/>
        <end position="142"/>
    </location>
</feature>
<dbReference type="PANTHER" id="PTHR10367">
    <property type="entry name" value="MRNA-CAPPING ENZYME"/>
    <property type="match status" value="1"/>
</dbReference>
<dbReference type="InterPro" id="IPR051029">
    <property type="entry name" value="mRNA_Capping_Enz/RNA_Phosphat"/>
</dbReference>
<keyword evidence="4" id="KW-1185">Reference proteome</keyword>
<dbReference type="SUPFAM" id="SSF52799">
    <property type="entry name" value="(Phosphotyrosine protein) phosphatases II"/>
    <property type="match status" value="1"/>
</dbReference>
<organism evidence="3 4">
    <name type="scientific">Polytolypa hystricis (strain UAMH7299)</name>
    <dbReference type="NCBI Taxonomy" id="1447883"/>
    <lineage>
        <taxon>Eukaryota</taxon>
        <taxon>Fungi</taxon>
        <taxon>Dikarya</taxon>
        <taxon>Ascomycota</taxon>
        <taxon>Pezizomycotina</taxon>
        <taxon>Eurotiomycetes</taxon>
        <taxon>Eurotiomycetidae</taxon>
        <taxon>Onygenales</taxon>
        <taxon>Onygenales incertae sedis</taxon>
        <taxon>Polytolypa</taxon>
    </lineage>
</organism>
<dbReference type="Gene3D" id="3.40.50.1820">
    <property type="entry name" value="alpha/beta hydrolase"/>
    <property type="match status" value="1"/>
</dbReference>
<evidence type="ECO:0000313" key="3">
    <source>
        <dbReference type="EMBL" id="PGG97556.1"/>
    </source>
</evidence>
<protein>
    <recommendedName>
        <fullName evidence="2">Tyrosine specific protein phosphatases domain-containing protein</fullName>
    </recommendedName>
</protein>
<dbReference type="GO" id="GO:0004484">
    <property type="term" value="F:mRNA guanylyltransferase activity"/>
    <property type="evidence" value="ECO:0007669"/>
    <property type="project" value="TreeGrafter"/>
</dbReference>
<dbReference type="EMBL" id="PDNA01000318">
    <property type="protein sequence ID" value="PGG97556.1"/>
    <property type="molecule type" value="Genomic_DNA"/>
</dbReference>
<sequence length="733" mass="80862">MSAVPLHSSIPCSPAGDCSTTLTSYLASSYWDIIGRIFSDRGILRYLNTTAWHSYEVNEVDSTAERTVDLLTTRAALIMAGCGALSCGWLLYKIRRRQSERILRQESTALTNDAIPSDASSKEKSPPKGKIPSSQVAAYKRDGDDIDPGLLKKHSSYRSYTTSVATYPSIRTFFCPHPHIDKLPFEPAPLPLFVFIHGLGGSLAQFNPLLTTLTNVAPCFGIDLPGCGLSPFSPKNWDAYSIEALANLLAIAIEAHRDKERGQGVILIGHSLGCGLSALMASSASPVLSELRTHVLGFVAVCPPAGPPPQSQVKQFRRLLHIPTPIFDLWRRWDRRGGPDSASVSRFVGAGADVETRKLQLRFNEQSKTPVWRRMAWGTLPRYIGDAEAVGGLPGKSVWMGIHTPILLIAGESDPITKSTEVAKILEYFGGTLGNNSESIHTVNHMVADSTGRRLFGSVTSDDTLGDKTLCDDGSATSGELVTIDKALGEARRGIKAFIFPAPAAHALPYDRNTYRTLSGLIQDFVMKHVDERLSLGWQLQHLTTSGKWDVKNLAKWKGHQPVSKPIADTFVAMKTLREVDEQHTPIQFVQQWKGKIFAVIDISHESPVYDPSQLEKGGIQYHKLPTVSKIPPTQDEVRDFISLVNRLEEEISETMKGLPDDAPRPHLGVHCHYGFNRTGFFITSCLIEKKGFSVQGALDEFERCRYPGIRHAHFIDTLFVRYCVGLRRAPTL</sequence>
<dbReference type="FunFam" id="3.90.190.10:FF:000090">
    <property type="entry name" value="Dual specificity phosphatase catalytic domain protein"/>
    <property type="match status" value="1"/>
</dbReference>
<dbReference type="AlphaFoldDB" id="A0A2B7WLS9"/>
<dbReference type="InterPro" id="IPR029058">
    <property type="entry name" value="AB_hydrolase_fold"/>
</dbReference>
<dbReference type="PANTHER" id="PTHR10367:SF25">
    <property type="entry name" value="DUAL SPECIFICITY PHOSPHATASE CATALYTIC DOMAIN PROTEIN (AFU_ORTHOLOGUE AFUA_1G03540)"/>
    <property type="match status" value="1"/>
</dbReference>
<dbReference type="Gene3D" id="3.90.190.10">
    <property type="entry name" value="Protein tyrosine phosphatase superfamily"/>
    <property type="match status" value="1"/>
</dbReference>
<gene>
    <name evidence="3" type="ORF">AJ80_09679</name>
</gene>